<proteinExistence type="predicted"/>
<feature type="signal peptide" evidence="6">
    <location>
        <begin position="1"/>
        <end position="16"/>
    </location>
</feature>
<dbReference type="PROSITE" id="PS51471">
    <property type="entry name" value="FE2OG_OXY"/>
    <property type="match status" value="1"/>
</dbReference>
<evidence type="ECO:0000313" key="8">
    <source>
        <dbReference type="EMBL" id="CAE0703017.1"/>
    </source>
</evidence>
<keyword evidence="3" id="KW-0223">Dioxygenase</keyword>
<feature type="chain" id="PRO_5035681045" description="Fe2OG dioxygenase domain-containing protein" evidence="6">
    <location>
        <begin position="17"/>
        <end position="504"/>
    </location>
</feature>
<keyword evidence="5" id="KW-0408">Iron</keyword>
<evidence type="ECO:0000256" key="5">
    <source>
        <dbReference type="ARBA" id="ARBA00023004"/>
    </source>
</evidence>
<dbReference type="InterPro" id="IPR005123">
    <property type="entry name" value="Oxoglu/Fe-dep_dioxygenase_dom"/>
</dbReference>
<dbReference type="EMBL" id="HBIW01021438">
    <property type="protein sequence ID" value="CAE0703017.1"/>
    <property type="molecule type" value="Transcribed_RNA"/>
</dbReference>
<dbReference type="SMART" id="SM00702">
    <property type="entry name" value="P4Hc"/>
    <property type="match status" value="1"/>
</dbReference>
<evidence type="ECO:0000256" key="2">
    <source>
        <dbReference type="ARBA" id="ARBA00022723"/>
    </source>
</evidence>
<dbReference type="OrthoDB" id="69177at2759"/>
<evidence type="ECO:0000313" key="10">
    <source>
        <dbReference type="Proteomes" id="UP000789595"/>
    </source>
</evidence>
<gene>
    <name evidence="8" type="ORF">PCAL00307_LOCUS18464</name>
    <name evidence="9" type="ORF">PECAL_3P00700</name>
</gene>
<dbReference type="GO" id="GO:0031418">
    <property type="term" value="F:L-ascorbic acid binding"/>
    <property type="evidence" value="ECO:0007669"/>
    <property type="project" value="InterPro"/>
</dbReference>
<keyword evidence="4" id="KW-0560">Oxidoreductase</keyword>
<dbReference type="GO" id="GO:0051213">
    <property type="term" value="F:dioxygenase activity"/>
    <property type="evidence" value="ECO:0007669"/>
    <property type="project" value="UniProtKB-KW"/>
</dbReference>
<evidence type="ECO:0000259" key="7">
    <source>
        <dbReference type="PROSITE" id="PS51471"/>
    </source>
</evidence>
<reference evidence="8" key="1">
    <citation type="submission" date="2021-01" db="EMBL/GenBank/DDBJ databases">
        <authorList>
            <person name="Corre E."/>
            <person name="Pelletier E."/>
            <person name="Niang G."/>
            <person name="Scheremetjew M."/>
            <person name="Finn R."/>
            <person name="Kale V."/>
            <person name="Holt S."/>
            <person name="Cochrane G."/>
            <person name="Meng A."/>
            <person name="Brown T."/>
            <person name="Cohen L."/>
        </authorList>
    </citation>
    <scope>NUCLEOTIDE SEQUENCE</scope>
    <source>
        <strain evidence="8">CCMP1756</strain>
    </source>
</reference>
<dbReference type="Proteomes" id="UP000789595">
    <property type="component" value="Unassembled WGS sequence"/>
</dbReference>
<keyword evidence="10" id="KW-1185">Reference proteome</keyword>
<evidence type="ECO:0000256" key="6">
    <source>
        <dbReference type="SAM" id="SignalP"/>
    </source>
</evidence>
<evidence type="ECO:0000256" key="1">
    <source>
        <dbReference type="ARBA" id="ARBA00001961"/>
    </source>
</evidence>
<sequence>MIAMIALLAATATALSSTSHRIYPGRLGTAFRIKQCVPREDALAIGEKALALPPSAWASDRHASYATLDTSAHDVEPQFDSIVWSRVRARLAHCYEVPEAALCLIDAFVVRYDADAGDGAELAPHRDAGPLSFNVLLSDGSDFDGGATTFVDADFDGVDEDAGDAVLHPGQTRHGGRRTTRGTRIIAVGFVEIDGFEVNVDGYDGAASERHQRDLGRASNLRRLQSRALCTTFARVCAEGAVVRREREADAAFACEMLQATPTSRITVAVSTPPSDRETNEASAALREYGVVVLRSVDGLLAGVQKGDAVAAVEALDDRLAGRGQDAAIDEPTLARRSELRHDVRLDDSTADPRWSELADRVAGIARRVIAESNPGEWDVATAGCVISRPGAGPQLYHADGMDEFYNAFVPLVDVPSHLGPTEFALRSHADEHAVAYAPTLEGDDRYEKCAPELRRGDIVLFSYSTLHRGLPNTGDASRPVFYVTVAPPGAVDAINFAEAPGDA</sequence>
<dbReference type="EMBL" id="CAKKNE010000003">
    <property type="protein sequence ID" value="CAH0370198.1"/>
    <property type="molecule type" value="Genomic_DNA"/>
</dbReference>
<dbReference type="AlphaFoldDB" id="A0A7S4A456"/>
<keyword evidence="6" id="KW-0732">Signal</keyword>
<dbReference type="PANTHER" id="PTHR37563">
    <property type="entry name" value="PHYTANOYL-COA DIOXYGENASE FAMILY PROTEIN (AFU_ORTHOLOGUE AFUA_2G03330)"/>
    <property type="match status" value="1"/>
</dbReference>
<dbReference type="GO" id="GO:0016705">
    <property type="term" value="F:oxidoreductase activity, acting on paired donors, with incorporation or reduction of molecular oxygen"/>
    <property type="evidence" value="ECO:0007669"/>
    <property type="project" value="InterPro"/>
</dbReference>
<organism evidence="8">
    <name type="scientific">Pelagomonas calceolata</name>
    <dbReference type="NCBI Taxonomy" id="35677"/>
    <lineage>
        <taxon>Eukaryota</taxon>
        <taxon>Sar</taxon>
        <taxon>Stramenopiles</taxon>
        <taxon>Ochrophyta</taxon>
        <taxon>Pelagophyceae</taxon>
        <taxon>Pelagomonadales</taxon>
        <taxon>Pelagomonadaceae</taxon>
        <taxon>Pelagomonas</taxon>
    </lineage>
</organism>
<evidence type="ECO:0000313" key="9">
    <source>
        <dbReference type="EMBL" id="CAH0370198.1"/>
    </source>
</evidence>
<dbReference type="PANTHER" id="PTHR37563:SF2">
    <property type="entry name" value="PHYTANOYL-COA DIOXYGENASE FAMILY PROTEIN (AFU_ORTHOLOGUE AFUA_2G03330)"/>
    <property type="match status" value="1"/>
</dbReference>
<accession>A0A7S4A456</accession>
<dbReference type="InterPro" id="IPR008775">
    <property type="entry name" value="Phytyl_CoA_dOase-like"/>
</dbReference>
<dbReference type="Pfam" id="PF05721">
    <property type="entry name" value="PhyH"/>
    <property type="match status" value="1"/>
</dbReference>
<feature type="domain" description="Fe2OG dioxygenase" evidence="7">
    <location>
        <begin position="103"/>
        <end position="193"/>
    </location>
</feature>
<evidence type="ECO:0000256" key="4">
    <source>
        <dbReference type="ARBA" id="ARBA00023002"/>
    </source>
</evidence>
<dbReference type="InterPro" id="IPR006620">
    <property type="entry name" value="Pro_4_hyd_alph"/>
</dbReference>
<dbReference type="Gene3D" id="2.60.120.620">
    <property type="entry name" value="q2cbj1_9rhob like domain"/>
    <property type="match status" value="2"/>
</dbReference>
<protein>
    <recommendedName>
        <fullName evidence="7">Fe2OG dioxygenase domain-containing protein</fullName>
    </recommendedName>
</protein>
<evidence type="ECO:0000256" key="3">
    <source>
        <dbReference type="ARBA" id="ARBA00022964"/>
    </source>
</evidence>
<comment type="cofactor">
    <cofactor evidence="1">
        <name>L-ascorbate</name>
        <dbReference type="ChEBI" id="CHEBI:38290"/>
    </cofactor>
</comment>
<dbReference type="GO" id="GO:0005506">
    <property type="term" value="F:iron ion binding"/>
    <property type="evidence" value="ECO:0007669"/>
    <property type="project" value="InterPro"/>
</dbReference>
<dbReference type="SUPFAM" id="SSF51197">
    <property type="entry name" value="Clavaminate synthase-like"/>
    <property type="match status" value="1"/>
</dbReference>
<reference evidence="9" key="2">
    <citation type="submission" date="2021-11" db="EMBL/GenBank/DDBJ databases">
        <authorList>
            <consortium name="Genoscope - CEA"/>
            <person name="William W."/>
        </authorList>
    </citation>
    <scope>NUCLEOTIDE SEQUENCE</scope>
</reference>
<keyword evidence="2" id="KW-0479">Metal-binding</keyword>
<name>A0A7S4A456_9STRA</name>
<dbReference type="InterPro" id="IPR051961">
    <property type="entry name" value="Fungal_Metabolite_Diox"/>
</dbReference>